<dbReference type="CDD" id="cd00038">
    <property type="entry name" value="CAP_ED"/>
    <property type="match status" value="1"/>
</dbReference>
<evidence type="ECO:0000313" key="3">
    <source>
        <dbReference type="Proteomes" id="UP001596037"/>
    </source>
</evidence>
<protein>
    <submittedName>
        <fullName evidence="2">Crp/Fnr family transcriptional regulator</fullName>
    </submittedName>
</protein>
<feature type="domain" description="Cyclic nucleotide-binding" evidence="1">
    <location>
        <begin position="29"/>
        <end position="130"/>
    </location>
</feature>
<dbReference type="InterPro" id="IPR000595">
    <property type="entry name" value="cNMP-bd_dom"/>
</dbReference>
<keyword evidence="3" id="KW-1185">Reference proteome</keyword>
<comment type="caution">
    <text evidence="2">The sequence shown here is derived from an EMBL/GenBank/DDBJ whole genome shotgun (WGS) entry which is preliminary data.</text>
</comment>
<dbReference type="Proteomes" id="UP001596037">
    <property type="component" value="Unassembled WGS sequence"/>
</dbReference>
<dbReference type="Pfam" id="PF00027">
    <property type="entry name" value="cNMP_binding"/>
    <property type="match status" value="1"/>
</dbReference>
<accession>A0ABW0N8M6</accession>
<evidence type="ECO:0000259" key="1">
    <source>
        <dbReference type="PROSITE" id="PS50042"/>
    </source>
</evidence>
<dbReference type="PANTHER" id="PTHR24567:SF77">
    <property type="entry name" value="NUCLEOSIDE-RESPONSIVE TRANSCRIPTIONAL ACTIVATOR OF NUCLEOSIDE UTILIZATION DEOR"/>
    <property type="match status" value="1"/>
</dbReference>
<gene>
    <name evidence="2" type="ORF">ACFPOE_03615</name>
</gene>
<dbReference type="PANTHER" id="PTHR24567">
    <property type="entry name" value="CRP FAMILY TRANSCRIPTIONAL REGULATORY PROTEIN"/>
    <property type="match status" value="1"/>
</dbReference>
<dbReference type="Gene3D" id="2.60.120.10">
    <property type="entry name" value="Jelly Rolls"/>
    <property type="match status" value="1"/>
</dbReference>
<reference evidence="3" key="1">
    <citation type="journal article" date="2019" name="Int. J. Syst. Evol. Microbiol.">
        <title>The Global Catalogue of Microorganisms (GCM) 10K type strain sequencing project: providing services to taxonomists for standard genome sequencing and annotation.</title>
        <authorList>
            <consortium name="The Broad Institute Genomics Platform"/>
            <consortium name="The Broad Institute Genome Sequencing Center for Infectious Disease"/>
            <person name="Wu L."/>
            <person name="Ma J."/>
        </authorList>
    </citation>
    <scope>NUCLEOTIDE SEQUENCE [LARGE SCALE GENOMIC DNA]</scope>
    <source>
        <strain evidence="3">CCUG 57401</strain>
    </source>
</reference>
<organism evidence="2 3">
    <name type="scientific">Caenimonas terrae</name>
    <dbReference type="NCBI Taxonomy" id="696074"/>
    <lineage>
        <taxon>Bacteria</taxon>
        <taxon>Pseudomonadati</taxon>
        <taxon>Pseudomonadota</taxon>
        <taxon>Betaproteobacteria</taxon>
        <taxon>Burkholderiales</taxon>
        <taxon>Comamonadaceae</taxon>
        <taxon>Caenimonas</taxon>
    </lineage>
</organism>
<sequence>MNAPLRSPVKFDIQALIKVIKQSESSDAFTPHLTPQQWDLLAGYLQPFALTQGQKLIEQGALDRTLYLVEAGTLSVHYEDDKGRVRLAMVEPGSAVGEGAFFSRLPRNATVQAATAAKIWCLTPIRFTELTNRQPAVALEVAMGLGSLVSRRLMNKPRRVAVT</sequence>
<evidence type="ECO:0000313" key="2">
    <source>
        <dbReference type="EMBL" id="MFC5496611.1"/>
    </source>
</evidence>
<dbReference type="InterPro" id="IPR018490">
    <property type="entry name" value="cNMP-bd_dom_sf"/>
</dbReference>
<dbReference type="SMART" id="SM00100">
    <property type="entry name" value="cNMP"/>
    <property type="match status" value="1"/>
</dbReference>
<name>A0ABW0N8M6_9BURK</name>
<dbReference type="PROSITE" id="PS50042">
    <property type="entry name" value="CNMP_BINDING_3"/>
    <property type="match status" value="1"/>
</dbReference>
<dbReference type="RefSeq" id="WP_376848626.1">
    <property type="nucleotide sequence ID" value="NZ_JBHSMF010000002.1"/>
</dbReference>
<proteinExistence type="predicted"/>
<dbReference type="EMBL" id="JBHSMF010000002">
    <property type="protein sequence ID" value="MFC5496611.1"/>
    <property type="molecule type" value="Genomic_DNA"/>
</dbReference>
<dbReference type="InterPro" id="IPR050397">
    <property type="entry name" value="Env_Response_Regulators"/>
</dbReference>
<dbReference type="InterPro" id="IPR014710">
    <property type="entry name" value="RmlC-like_jellyroll"/>
</dbReference>
<dbReference type="SUPFAM" id="SSF51206">
    <property type="entry name" value="cAMP-binding domain-like"/>
    <property type="match status" value="1"/>
</dbReference>